<keyword evidence="5 6" id="KW-0472">Membrane</keyword>
<evidence type="ECO:0000259" key="7">
    <source>
        <dbReference type="Pfam" id="PF00482"/>
    </source>
</evidence>
<feature type="domain" description="Type II secretion system protein GspF" evidence="7">
    <location>
        <begin position="142"/>
        <end position="269"/>
    </location>
</feature>
<feature type="transmembrane region" description="Helical" evidence="6">
    <location>
        <begin position="254"/>
        <end position="274"/>
    </location>
</feature>
<dbReference type="GO" id="GO:0005886">
    <property type="term" value="C:plasma membrane"/>
    <property type="evidence" value="ECO:0007669"/>
    <property type="project" value="UniProtKB-SubCell"/>
</dbReference>
<evidence type="ECO:0000256" key="5">
    <source>
        <dbReference type="ARBA" id="ARBA00023136"/>
    </source>
</evidence>
<keyword evidence="4 6" id="KW-1133">Transmembrane helix</keyword>
<organism evidence="8 9">
    <name type="scientific">Vibrio ishigakensis</name>
    <dbReference type="NCBI Taxonomy" id="1481914"/>
    <lineage>
        <taxon>Bacteria</taxon>
        <taxon>Pseudomonadati</taxon>
        <taxon>Pseudomonadota</taxon>
        <taxon>Gammaproteobacteria</taxon>
        <taxon>Vibrionales</taxon>
        <taxon>Vibrionaceae</taxon>
        <taxon>Vibrio</taxon>
    </lineage>
</organism>
<dbReference type="InterPro" id="IPR018076">
    <property type="entry name" value="T2SS_GspF_dom"/>
</dbReference>
<evidence type="ECO:0000256" key="2">
    <source>
        <dbReference type="ARBA" id="ARBA00022475"/>
    </source>
</evidence>
<accession>A0A0B8PA96</accession>
<feature type="transmembrane region" description="Helical" evidence="6">
    <location>
        <begin position="78"/>
        <end position="98"/>
    </location>
</feature>
<comment type="subcellular location">
    <subcellularLocation>
        <location evidence="1">Cell membrane</location>
        <topology evidence="1">Multi-pass membrane protein</topology>
    </subcellularLocation>
</comment>
<reference evidence="8 9" key="1">
    <citation type="submission" date="2015-01" db="EMBL/GenBank/DDBJ databases">
        <title>Vibrio sp. C5 JCM 19232 whole genome shotgun sequence.</title>
        <authorList>
            <person name="Sawabe T."/>
            <person name="Meirelles P."/>
            <person name="Feng G."/>
            <person name="Sayaka M."/>
            <person name="Hattori M."/>
            <person name="Ohkuma M."/>
        </authorList>
    </citation>
    <scope>NUCLEOTIDE SEQUENCE [LARGE SCALE GENOMIC DNA]</scope>
    <source>
        <strain evidence="8 9">JCM19232</strain>
    </source>
</reference>
<dbReference type="Pfam" id="PF00482">
    <property type="entry name" value="T2SSF"/>
    <property type="match status" value="1"/>
</dbReference>
<sequence>MILIAFFVVLSAMISYAITKYLDYKAKQFKIKAFLEDKKQINFSLFHEILGGLGTGTQREIRDKFEDAGIYNREMLRYYNPIKFVSLFLLISLTLLFVDDSNNKIIALLLSVISVIILPDSYLAIKKKKLIEKNSRQLPYMLDMMSVCIQTGMTLEASFRYLGDELKSFDKDLCYQIRKTSDAAEVKGMEAALADLTKRVPTPQVRSFALTLTQNIQYGTSVAPVLSDLAEDFRNEQILVMEEKIGKLAAKMSAPLILFIMFPIVILILAPGITRMMTGN</sequence>
<comment type="caution">
    <text evidence="8">The sequence shown here is derived from an EMBL/GenBank/DDBJ whole genome shotgun (WGS) entry which is preliminary data.</text>
</comment>
<proteinExistence type="predicted"/>
<evidence type="ECO:0000256" key="6">
    <source>
        <dbReference type="SAM" id="Phobius"/>
    </source>
</evidence>
<protein>
    <submittedName>
        <fullName evidence="8">Type II/IV secretion system protein tadC</fullName>
    </submittedName>
</protein>
<dbReference type="AlphaFoldDB" id="A0A0B8PA96"/>
<feature type="transmembrane region" description="Helical" evidence="6">
    <location>
        <begin position="104"/>
        <end position="125"/>
    </location>
</feature>
<dbReference type="PANTHER" id="PTHR35007:SF2">
    <property type="entry name" value="PILUS ASSEMBLE PROTEIN"/>
    <property type="match status" value="1"/>
</dbReference>
<dbReference type="Proteomes" id="UP000031670">
    <property type="component" value="Unassembled WGS sequence"/>
</dbReference>
<evidence type="ECO:0000256" key="4">
    <source>
        <dbReference type="ARBA" id="ARBA00022989"/>
    </source>
</evidence>
<name>A0A0B8PA96_9VIBR</name>
<reference evidence="8 9" key="2">
    <citation type="submission" date="2015-01" db="EMBL/GenBank/DDBJ databases">
        <authorList>
            <consortium name="NBRP consortium"/>
            <person name="Sawabe T."/>
            <person name="Meirelles P."/>
            <person name="Feng G."/>
            <person name="Sayaka M."/>
            <person name="Hattori M."/>
            <person name="Ohkuma M."/>
        </authorList>
    </citation>
    <scope>NUCLEOTIDE SEQUENCE [LARGE SCALE GENOMIC DNA]</scope>
    <source>
        <strain evidence="8 9">JCM19232</strain>
    </source>
</reference>
<keyword evidence="3 6" id="KW-0812">Transmembrane</keyword>
<evidence type="ECO:0000313" key="9">
    <source>
        <dbReference type="Proteomes" id="UP000031670"/>
    </source>
</evidence>
<gene>
    <name evidence="8" type="ORF">JCM19232_5788</name>
</gene>
<dbReference type="EMBL" id="BBSA01000003">
    <property type="protein sequence ID" value="GAM61487.1"/>
    <property type="molecule type" value="Genomic_DNA"/>
</dbReference>
<dbReference type="PANTHER" id="PTHR35007">
    <property type="entry name" value="INTEGRAL MEMBRANE PROTEIN-RELATED"/>
    <property type="match status" value="1"/>
</dbReference>
<evidence type="ECO:0000256" key="3">
    <source>
        <dbReference type="ARBA" id="ARBA00022692"/>
    </source>
</evidence>
<keyword evidence="2" id="KW-1003">Cell membrane</keyword>
<evidence type="ECO:0000256" key="1">
    <source>
        <dbReference type="ARBA" id="ARBA00004651"/>
    </source>
</evidence>
<evidence type="ECO:0000313" key="8">
    <source>
        <dbReference type="EMBL" id="GAM61487.1"/>
    </source>
</evidence>